<name>A0A8K1H5S0_9NEOB</name>
<evidence type="ECO:0000256" key="7">
    <source>
        <dbReference type="ARBA" id="ARBA00022989"/>
    </source>
</evidence>
<dbReference type="GO" id="GO:0031966">
    <property type="term" value="C:mitochondrial membrane"/>
    <property type="evidence" value="ECO:0007669"/>
    <property type="project" value="UniProtKB-SubCell"/>
</dbReference>
<evidence type="ECO:0000256" key="12">
    <source>
        <dbReference type="RuleBase" id="RU003661"/>
    </source>
</evidence>
<gene>
    <name evidence="14" type="primary">ATP8</name>
</gene>
<dbReference type="PANTHER" id="PTHR39937:SF1">
    <property type="entry name" value="ATP SYNTHASE PROTEIN 8"/>
    <property type="match status" value="1"/>
</dbReference>
<keyword evidence="11" id="KW-0066">ATP synthesis</keyword>
<dbReference type="Pfam" id="PF00895">
    <property type="entry name" value="ATP-synt_8"/>
    <property type="match status" value="1"/>
</dbReference>
<evidence type="ECO:0000256" key="3">
    <source>
        <dbReference type="ARBA" id="ARBA00022448"/>
    </source>
</evidence>
<evidence type="ECO:0000256" key="1">
    <source>
        <dbReference type="ARBA" id="ARBA00004304"/>
    </source>
</evidence>
<evidence type="ECO:0000256" key="10">
    <source>
        <dbReference type="ARBA" id="ARBA00023136"/>
    </source>
</evidence>
<dbReference type="GO" id="GO:0015986">
    <property type="term" value="P:proton motive force-driven ATP synthesis"/>
    <property type="evidence" value="ECO:0007669"/>
    <property type="project" value="InterPro"/>
</dbReference>
<evidence type="ECO:0000256" key="9">
    <source>
        <dbReference type="ARBA" id="ARBA00023128"/>
    </source>
</evidence>
<comment type="similarity">
    <text evidence="2 12">Belongs to the ATPase protein 8 family.</text>
</comment>
<protein>
    <recommendedName>
        <fullName evidence="12">ATP synthase complex subunit 8</fullName>
    </recommendedName>
</protein>
<feature type="signal peptide" evidence="13">
    <location>
        <begin position="1"/>
        <end position="29"/>
    </location>
</feature>
<evidence type="ECO:0000256" key="6">
    <source>
        <dbReference type="ARBA" id="ARBA00022781"/>
    </source>
</evidence>
<comment type="subcellular location">
    <subcellularLocation>
        <location evidence="1 12">Mitochondrion membrane</location>
        <topology evidence="1 12">Single-pass membrane protein</topology>
    </subcellularLocation>
</comment>
<evidence type="ECO:0000256" key="13">
    <source>
        <dbReference type="SAM" id="SignalP"/>
    </source>
</evidence>
<keyword evidence="10" id="KW-0472">Membrane</keyword>
<accession>A0A8K1H5S0</accession>
<sequence>MPQLIPDPWFFIFLFCWLTLLLPTKKILQHSTPNTLSQPLSKTTHKNWIWPWL</sequence>
<dbReference type="EMBL" id="MW305233">
    <property type="protein sequence ID" value="UBD07346.1"/>
    <property type="molecule type" value="Genomic_DNA"/>
</dbReference>
<keyword evidence="3 12" id="KW-0813">Transport</keyword>
<keyword evidence="7" id="KW-1133">Transmembrane helix</keyword>
<reference evidence="14" key="1">
    <citation type="journal article" date="2021" name="Biol. J. Linn. Soc. Lond.">
        <title>Species diversity and biogeography of an ancient frog clade from the Guiana Shield (Anura: Microhylidae: Adelastes, Otophryne, Synapturanus) exhibiting spectacular phenotypic diversification.</title>
        <authorList>
            <person name="Fouquet A."/>
            <person name="Leblanc K."/>
            <person name="Framit M."/>
            <person name="Rejaud A."/>
            <person name="Rodrigues M.T."/>
            <person name="Castroviejo-Fisher S."/>
            <person name="Peloso P.L.V."/>
            <person name="Prates I."/>
            <person name="Manzi S."/>
            <person name="Suescun U."/>
            <person name="Baroni S."/>
            <person name="Moraes L.J.C.L."/>
            <person name="Recoder R."/>
            <person name="de Souza S.M."/>
            <person name="Dal Vecchio F."/>
            <person name="Camacho A."/>
            <person name="Ghellere J.M."/>
            <person name="Rojas-Runjaic F.J.M."/>
            <person name="Gagliardi-Urrutia G."/>
            <person name="de Carvalho V.T."/>
            <person name="Gordo M."/>
            <person name="Menin M."/>
            <person name="Kok P.J.R."/>
            <person name="Hrbek T."/>
            <person name="Werneck F.P."/>
            <person name="Crawford A.J."/>
            <person name="Ron S.R."/>
            <person name="Mueses-Cisneros J.J."/>
            <person name="Rojas Zamora R.R."/>
            <person name="Pavan D."/>
            <person name="Ivo Simoes P."/>
            <person name="Ernst R."/>
            <person name="Fabre A.-C."/>
        </authorList>
    </citation>
    <scope>NUCLEOTIDE SEQUENCE</scope>
</reference>
<evidence type="ECO:0000256" key="8">
    <source>
        <dbReference type="ARBA" id="ARBA00023065"/>
    </source>
</evidence>
<dbReference type="PANTHER" id="PTHR39937">
    <property type="entry name" value="ATP SYNTHASE PROTEIN 8"/>
    <property type="match status" value="1"/>
</dbReference>
<keyword evidence="8 12" id="KW-0406">Ion transport</keyword>
<evidence type="ECO:0000256" key="11">
    <source>
        <dbReference type="ARBA" id="ARBA00023310"/>
    </source>
</evidence>
<dbReference type="InterPro" id="IPR050635">
    <property type="entry name" value="ATPase_protein_8"/>
</dbReference>
<dbReference type="InterPro" id="IPR001421">
    <property type="entry name" value="ATP8_metazoa"/>
</dbReference>
<evidence type="ECO:0000256" key="4">
    <source>
        <dbReference type="ARBA" id="ARBA00022547"/>
    </source>
</evidence>
<proteinExistence type="inferred from homology"/>
<organism evidence="14">
    <name type="scientific">Synapturanus sp. MZUSP 159215</name>
    <dbReference type="NCBI Taxonomy" id="2877832"/>
    <lineage>
        <taxon>Eukaryota</taxon>
        <taxon>Metazoa</taxon>
        <taxon>Chordata</taxon>
        <taxon>Craniata</taxon>
        <taxon>Vertebrata</taxon>
        <taxon>Euteleostomi</taxon>
        <taxon>Amphibia</taxon>
        <taxon>Batrachia</taxon>
        <taxon>Anura</taxon>
        <taxon>Neobatrachia</taxon>
        <taxon>Microhyloidea</taxon>
        <taxon>Microhylidae</taxon>
        <taxon>Microhylidae incertae sedis</taxon>
        <taxon>Synapturanus</taxon>
    </lineage>
</organism>
<feature type="chain" id="PRO_5035432174" description="ATP synthase complex subunit 8" evidence="13">
    <location>
        <begin position="30"/>
        <end position="53"/>
    </location>
</feature>
<keyword evidence="13" id="KW-0732">Signal</keyword>
<dbReference type="GO" id="GO:0015078">
    <property type="term" value="F:proton transmembrane transporter activity"/>
    <property type="evidence" value="ECO:0007669"/>
    <property type="project" value="InterPro"/>
</dbReference>
<evidence type="ECO:0000256" key="5">
    <source>
        <dbReference type="ARBA" id="ARBA00022692"/>
    </source>
</evidence>
<keyword evidence="5 12" id="KW-0812">Transmembrane</keyword>
<keyword evidence="6 12" id="KW-0375">Hydrogen ion transport</keyword>
<keyword evidence="9 12" id="KW-0496">Mitochondrion</keyword>
<geneLocation type="mitochondrion" evidence="14"/>
<evidence type="ECO:0000256" key="2">
    <source>
        <dbReference type="ARBA" id="ARBA00008892"/>
    </source>
</evidence>
<dbReference type="AlphaFoldDB" id="A0A8K1H5S0"/>
<keyword evidence="4 12" id="KW-0138">CF(0)</keyword>
<dbReference type="GO" id="GO:0045259">
    <property type="term" value="C:proton-transporting ATP synthase complex"/>
    <property type="evidence" value="ECO:0007669"/>
    <property type="project" value="UniProtKB-KW"/>
</dbReference>
<evidence type="ECO:0000313" key="14">
    <source>
        <dbReference type="EMBL" id="UBD07346.1"/>
    </source>
</evidence>